<feature type="compositionally biased region" description="Basic and acidic residues" evidence="4">
    <location>
        <begin position="827"/>
        <end position="836"/>
    </location>
</feature>
<evidence type="ECO:0000256" key="3">
    <source>
        <dbReference type="ARBA" id="ARBA00023242"/>
    </source>
</evidence>
<dbReference type="EMBL" id="KI294345">
    <property type="protein sequence ID" value="ESA04389.1"/>
    <property type="molecule type" value="Genomic_DNA"/>
</dbReference>
<accession>U9T865</accession>
<dbReference type="PANTHER" id="PTHR13213">
    <property type="entry name" value="MYB-BINDING PROTEIN 1A FAMILY MEMBER"/>
    <property type="match status" value="1"/>
</dbReference>
<organism evidence="5">
    <name type="scientific">Rhizophagus irregularis (strain DAOM 181602 / DAOM 197198 / MUCL 43194)</name>
    <name type="common">Arbuscular mycorrhizal fungus</name>
    <name type="synonym">Glomus intraradices</name>
    <dbReference type="NCBI Taxonomy" id="747089"/>
    <lineage>
        <taxon>Eukaryota</taxon>
        <taxon>Fungi</taxon>
        <taxon>Fungi incertae sedis</taxon>
        <taxon>Mucoromycota</taxon>
        <taxon>Glomeromycotina</taxon>
        <taxon>Glomeromycetes</taxon>
        <taxon>Glomerales</taxon>
        <taxon>Glomeraceae</taxon>
        <taxon>Rhizophagus</taxon>
    </lineage>
</organism>
<dbReference type="HOGENOM" id="CLU_005212_0_0_1"/>
<dbReference type="SUPFAM" id="SSF48371">
    <property type="entry name" value="ARM repeat"/>
    <property type="match status" value="1"/>
</dbReference>
<evidence type="ECO:0000256" key="2">
    <source>
        <dbReference type="ARBA" id="ARBA00006809"/>
    </source>
</evidence>
<comment type="subcellular location">
    <subcellularLocation>
        <location evidence="1">Nucleus</location>
    </subcellularLocation>
</comment>
<comment type="similarity">
    <text evidence="2">Belongs to the MYBBP1A family.</text>
</comment>
<name>U9T865_RHIID</name>
<feature type="compositionally biased region" description="Polar residues" evidence="4">
    <location>
        <begin position="546"/>
        <end position="557"/>
    </location>
</feature>
<evidence type="ECO:0008006" key="6">
    <source>
        <dbReference type="Google" id="ProtNLM"/>
    </source>
</evidence>
<evidence type="ECO:0000313" key="5">
    <source>
        <dbReference type="EMBL" id="ESA04389.1"/>
    </source>
</evidence>
<dbReference type="GO" id="GO:0005730">
    <property type="term" value="C:nucleolus"/>
    <property type="evidence" value="ECO:0007669"/>
    <property type="project" value="InterPro"/>
</dbReference>
<evidence type="ECO:0000256" key="4">
    <source>
        <dbReference type="SAM" id="MobiDB-lite"/>
    </source>
</evidence>
<dbReference type="InterPro" id="IPR016024">
    <property type="entry name" value="ARM-type_fold"/>
</dbReference>
<dbReference type="PANTHER" id="PTHR13213:SF2">
    <property type="entry name" value="MYB-BINDING PROTEIN 1A"/>
    <property type="match status" value="1"/>
</dbReference>
<dbReference type="VEuPathDB" id="FungiDB:RhiirFUN_026458"/>
<dbReference type="eggNOG" id="KOG1926">
    <property type="taxonomic scope" value="Eukaryota"/>
</dbReference>
<sequence length="1210" mass="139486">MDTTFLNYFWQLASLDVEERQNAAKELIIHLHKSYQQFSKFEKVSDFKDIRDFSGAIEIIKKVGGPDVAYAMLRLTKGITSPRAGARHGFALALTELLASFEFFTFKMILPLIDKNCPMTSSKDKEGSDKIFGRVLSFVSVMRSGILWRETSSDEDYREVINGLLACANCKPYVRETCYQVIVSSIPSLKKTSFDEKAISHLITVMKERSDKSGGINNPDDVNLAIVIEAQYPDIIQSSQWKQVMVHNVGVDSRTAKWHKPHILHPKNLEKLTEAIQAKSSKSATEIQQNQENRIHSVWDTILCWIISPSNDKPGNQTVTFEQFWKVVVDECLFDSDTTHQRKFWGFQLFEKALKLCPEKNTSSLFTPNFMRTLINNSYEKNRYLHEAAIRSLKVIEQVSDENHQKALVIVKQFLGQYYDQDFDKTSANIVKRILSVVNNQTIEECILYLKSIFIQPSENLSGDSDTTEQQRQWIINYLYSLLKDSRINRQEGWLCLVLELFLIYGFYIAKDTFINDKPKNNKVEISSQNKKLKKRDSKRVRFEDQQNAENNSNTDNSQEKITENILPKAIISENTQECCRARFFHALGELSTFRSLQSDKTEKPVRTRGGFMSDDQSWAFYAVTLMNKFENDSQLEPLIVLSEEALRLKKAAVELLQKITKKLEGSKNEGSQKSNLYIQLEGFHWLFSYAILTLYIEPEEAMNALEDLQVCFNKMFVQSKRSLKKKKTEKTEENAEENHDPIDVIVDVLLSFLAKPSAFLHNMTEQAFKVFCGGITKSSLDLMLDLISKKGNVEELVDEMDIDEENNDDSSDESIEHDSDNEETDNEKREVKDQSVIEIGQQDKQHENEDSDEDQSNQDKIMEEFDSKLSEFFKQKKFEKKKRKDAKYQRIHYKHKVIGLLKIFVKEQPHNPLIFELIVPLLEISKNAKTDEISKSAFDLSTKIIVIKDGPTEFDENKVLTLLEKVQDMARKSSFGDMMKLCWNSSAFLLKSMVRRYKYENIPGEVMNQQHIKKAIAIYESTYKSWCVKSNSLNIKCFSQLPNHIPQIPWHLSEIFLGCADPKIAKNPNKVMNAYDVSYSILNIALPKKSRESESVDSTISKLVPKIREALNNTLQFVAGDLKCGDQTFDSQTLKSILKFASFAIKRTSVKIPIEERKKLWNAKNFLLLLEKIKELPRFKSSQAINGLVKEITRNFNSYEIGIWFFSSK</sequence>
<reference evidence="5" key="1">
    <citation type="submission" date="2013-07" db="EMBL/GenBank/DDBJ databases">
        <title>The genome of an arbuscular mycorrhizal fungus provides insights into the evolution of the oldest plant symbiosis.</title>
        <authorList>
            <consortium name="DOE Joint Genome Institute"/>
            <person name="Tisserant E."/>
            <person name="Malbreil M."/>
            <person name="Kuo A."/>
            <person name="Kohler A."/>
            <person name="Symeonidi A."/>
            <person name="Balestrini R."/>
            <person name="Charron P."/>
            <person name="Duensing N."/>
            <person name="Frei-dit-Frey N."/>
            <person name="Gianinazzi-Pearson V."/>
            <person name="Gilbert B."/>
            <person name="Handa Y."/>
            <person name="Hijri M."/>
            <person name="Kaul R."/>
            <person name="Kawaguchi M."/>
            <person name="Krajinski F."/>
            <person name="Lammers P."/>
            <person name="Lapierre D."/>
            <person name="Masclaux F.G."/>
            <person name="Murat C."/>
            <person name="Morin E."/>
            <person name="Ndikumana S."/>
            <person name="Pagni M."/>
            <person name="Petitpierre D."/>
            <person name="Requena N."/>
            <person name="Rosikiewicz P."/>
            <person name="Riley R."/>
            <person name="Saito K."/>
            <person name="San Clemente H."/>
            <person name="Shapiro H."/>
            <person name="van Tuinen D."/>
            <person name="Becard G."/>
            <person name="Bonfante P."/>
            <person name="Paszkowski U."/>
            <person name="Shachar-Hill Y."/>
            <person name="Young J.P."/>
            <person name="Sanders I.R."/>
            <person name="Henrissat B."/>
            <person name="Rensing S.A."/>
            <person name="Grigoriev I.V."/>
            <person name="Corradi N."/>
            <person name="Roux C."/>
            <person name="Martin F."/>
        </authorList>
    </citation>
    <scope>NUCLEOTIDE SEQUENCE</scope>
    <source>
        <strain evidence="5">DAOM 197198</strain>
    </source>
</reference>
<protein>
    <recommendedName>
        <fullName evidence="6">DNA-directed DNA polymerase</fullName>
    </recommendedName>
</protein>
<feature type="region of interest" description="Disordered" evidence="4">
    <location>
        <begin position="800"/>
        <end position="836"/>
    </location>
</feature>
<dbReference type="AlphaFoldDB" id="U9T865"/>
<dbReference type="InterPro" id="IPR007015">
    <property type="entry name" value="DNA_pol_V/MYBBP1A"/>
</dbReference>
<dbReference type="GO" id="GO:0000182">
    <property type="term" value="F:rDNA binding"/>
    <property type="evidence" value="ECO:0007669"/>
    <property type="project" value="TreeGrafter"/>
</dbReference>
<gene>
    <name evidence="5" type="ORF">GLOINDRAFT_4639</name>
</gene>
<dbReference type="Pfam" id="PF04931">
    <property type="entry name" value="DNA_pol_phi"/>
    <property type="match status" value="2"/>
</dbReference>
<proteinExistence type="inferred from homology"/>
<feature type="region of interest" description="Disordered" evidence="4">
    <location>
        <begin position="526"/>
        <end position="560"/>
    </location>
</feature>
<keyword evidence="3" id="KW-0539">Nucleus</keyword>
<feature type="compositionally biased region" description="Acidic residues" evidence="4">
    <location>
        <begin position="800"/>
        <end position="826"/>
    </location>
</feature>
<evidence type="ECO:0000256" key="1">
    <source>
        <dbReference type="ARBA" id="ARBA00004123"/>
    </source>
</evidence>
<dbReference type="GO" id="GO:0006355">
    <property type="term" value="P:regulation of DNA-templated transcription"/>
    <property type="evidence" value="ECO:0007669"/>
    <property type="project" value="InterPro"/>
</dbReference>